<name>A0A5Q2FCS2_9ACTN</name>
<evidence type="ECO:0000313" key="3">
    <source>
        <dbReference type="Proteomes" id="UP000386847"/>
    </source>
</evidence>
<feature type="domain" description="NAD(P)-binding" evidence="1">
    <location>
        <begin position="7"/>
        <end position="182"/>
    </location>
</feature>
<dbReference type="PANTHER" id="PTHR47129:SF1">
    <property type="entry name" value="NMRA-LIKE DOMAIN-CONTAINING PROTEIN"/>
    <property type="match status" value="1"/>
</dbReference>
<dbReference type="Proteomes" id="UP000386847">
    <property type="component" value="Chromosome"/>
</dbReference>
<dbReference type="Gene3D" id="3.90.25.10">
    <property type="entry name" value="UDP-galactose 4-epimerase, domain 1"/>
    <property type="match status" value="1"/>
</dbReference>
<dbReference type="KEGG" id="rain:Rai3103_14095"/>
<dbReference type="InterPro" id="IPR052718">
    <property type="entry name" value="NmrA-type_oxidoreductase"/>
</dbReference>
<evidence type="ECO:0000313" key="2">
    <source>
        <dbReference type="EMBL" id="QGF24578.1"/>
    </source>
</evidence>
<dbReference type="InterPro" id="IPR036291">
    <property type="entry name" value="NAD(P)-bd_dom_sf"/>
</dbReference>
<evidence type="ECO:0000259" key="1">
    <source>
        <dbReference type="Pfam" id="PF13460"/>
    </source>
</evidence>
<organism evidence="2 3">
    <name type="scientific">Raineyella fluvialis</name>
    <dbReference type="NCBI Taxonomy" id="2662261"/>
    <lineage>
        <taxon>Bacteria</taxon>
        <taxon>Bacillati</taxon>
        <taxon>Actinomycetota</taxon>
        <taxon>Actinomycetes</taxon>
        <taxon>Propionibacteriales</taxon>
        <taxon>Propionibacteriaceae</taxon>
        <taxon>Raineyella</taxon>
    </lineage>
</organism>
<dbReference type="AlphaFoldDB" id="A0A5Q2FCS2"/>
<dbReference type="Gene3D" id="3.40.50.720">
    <property type="entry name" value="NAD(P)-binding Rossmann-like Domain"/>
    <property type="match status" value="1"/>
</dbReference>
<dbReference type="EMBL" id="CP045725">
    <property type="protein sequence ID" value="QGF24578.1"/>
    <property type="molecule type" value="Genomic_DNA"/>
</dbReference>
<dbReference type="PANTHER" id="PTHR47129">
    <property type="entry name" value="QUINONE OXIDOREDUCTASE 2"/>
    <property type="match status" value="1"/>
</dbReference>
<protein>
    <submittedName>
        <fullName evidence="2">NAD(P)H-binding protein</fullName>
    </submittedName>
</protein>
<reference evidence="2 3" key="1">
    <citation type="submission" date="2019-10" db="EMBL/GenBank/DDBJ databases">
        <title>Genomic analysis of Raineyella sp. CBA3103.</title>
        <authorList>
            <person name="Roh S.W."/>
        </authorList>
    </citation>
    <scope>NUCLEOTIDE SEQUENCE [LARGE SCALE GENOMIC DNA]</scope>
    <source>
        <strain evidence="2 3">CBA3103</strain>
    </source>
</reference>
<dbReference type="SUPFAM" id="SSF51735">
    <property type="entry name" value="NAD(P)-binding Rossmann-fold domains"/>
    <property type="match status" value="1"/>
</dbReference>
<proteinExistence type="predicted"/>
<dbReference type="Pfam" id="PF13460">
    <property type="entry name" value="NAD_binding_10"/>
    <property type="match status" value="1"/>
</dbReference>
<dbReference type="RefSeq" id="WP_153573107.1">
    <property type="nucleotide sequence ID" value="NZ_CP045725.1"/>
</dbReference>
<accession>A0A5Q2FCS2</accession>
<keyword evidence="3" id="KW-1185">Reference proteome</keyword>
<sequence>MTLAVTGATGHLGGLVIDHLLDRGTPAAEVVALVRDPAKASDLAARGVDVRGFDYDRPDPSALTGVDSMLLVSGTAVGQRLPQHTAVVDAAVEAGVGRLVYTSAPRADASINPVAPDHKATEEYLGASGLPHVILRNGWYHENFLADLDAAAHTGQVLTAAGDGRVASASRSDLAEAAAVVLAGEETGRTYTLTGDVAWSFEDLAGDFSAVLEREVTAVQVAPEEKSAALAGAGLDSGLIGFLVAVDDAIAAGELADRTGELAALIGHPTAPIAETLRSRA</sequence>
<gene>
    <name evidence="2" type="ORF">Rai3103_14095</name>
</gene>
<dbReference type="InterPro" id="IPR016040">
    <property type="entry name" value="NAD(P)-bd_dom"/>
</dbReference>